<dbReference type="InterPro" id="IPR036291">
    <property type="entry name" value="NAD(P)-bd_dom_sf"/>
</dbReference>
<keyword evidence="3 5" id="KW-1133">Transmembrane helix</keyword>
<name>A0A1V6SWQ6_9EURO</name>
<feature type="transmembrane region" description="Helical" evidence="5">
    <location>
        <begin position="163"/>
        <end position="190"/>
    </location>
</feature>
<dbReference type="GO" id="GO:0000324">
    <property type="term" value="C:fungal-type vacuole"/>
    <property type="evidence" value="ECO:0007669"/>
    <property type="project" value="TreeGrafter"/>
</dbReference>
<comment type="caution">
    <text evidence="7">The sequence shown here is derived from an EMBL/GenBank/DDBJ whole genome shotgun (WGS) entry which is preliminary data.</text>
</comment>
<comment type="subcellular location">
    <subcellularLocation>
        <location evidence="1">Membrane</location>
        <topology evidence="1">Multi-pass membrane protein</topology>
    </subcellularLocation>
</comment>
<evidence type="ECO:0000256" key="3">
    <source>
        <dbReference type="ARBA" id="ARBA00022989"/>
    </source>
</evidence>
<accession>A0A1V6SWQ6</accession>
<organism evidence="7 8">
    <name type="scientific">Penicillium flavigenum</name>
    <dbReference type="NCBI Taxonomy" id="254877"/>
    <lineage>
        <taxon>Eukaryota</taxon>
        <taxon>Fungi</taxon>
        <taxon>Dikarya</taxon>
        <taxon>Ascomycota</taxon>
        <taxon>Pezizomycotina</taxon>
        <taxon>Eurotiomycetes</taxon>
        <taxon>Eurotiomycetidae</taxon>
        <taxon>Eurotiales</taxon>
        <taxon>Aspergillaceae</taxon>
        <taxon>Penicillium</taxon>
    </lineage>
</organism>
<keyword evidence="2 5" id="KW-0812">Transmembrane</keyword>
<keyword evidence="8" id="KW-1185">Reference proteome</keyword>
<evidence type="ECO:0000256" key="5">
    <source>
        <dbReference type="SAM" id="Phobius"/>
    </source>
</evidence>
<evidence type="ECO:0000259" key="6">
    <source>
        <dbReference type="Pfam" id="PF05368"/>
    </source>
</evidence>
<feature type="transmembrane region" description="Helical" evidence="5">
    <location>
        <begin position="87"/>
        <end position="107"/>
    </location>
</feature>
<feature type="transmembrane region" description="Helical" evidence="5">
    <location>
        <begin position="248"/>
        <end position="271"/>
    </location>
</feature>
<dbReference type="PANTHER" id="PTHR31465:SF9">
    <property type="entry name" value="SPHINGOID LONG-CHAIN BASE TRANSPORTER RSB1"/>
    <property type="match status" value="1"/>
</dbReference>
<evidence type="ECO:0000313" key="8">
    <source>
        <dbReference type="Proteomes" id="UP000191342"/>
    </source>
</evidence>
<feature type="transmembrane region" description="Helical" evidence="5">
    <location>
        <begin position="211"/>
        <end position="228"/>
    </location>
</feature>
<dbReference type="EMBL" id="MLQL01000022">
    <property type="protein sequence ID" value="OQE18053.1"/>
    <property type="molecule type" value="Genomic_DNA"/>
</dbReference>
<dbReference type="Proteomes" id="UP000191342">
    <property type="component" value="Unassembled WGS sequence"/>
</dbReference>
<dbReference type="STRING" id="254877.A0A1V6SWQ6"/>
<reference evidence="8" key="1">
    <citation type="journal article" date="2017" name="Nat. Microbiol.">
        <title>Global analysis of biosynthetic gene clusters reveals vast potential of secondary metabolite production in Penicillium species.</title>
        <authorList>
            <person name="Nielsen J.C."/>
            <person name="Grijseels S."/>
            <person name="Prigent S."/>
            <person name="Ji B."/>
            <person name="Dainat J."/>
            <person name="Nielsen K.F."/>
            <person name="Frisvad J.C."/>
            <person name="Workman M."/>
            <person name="Nielsen J."/>
        </authorList>
    </citation>
    <scope>NUCLEOTIDE SEQUENCE [LARGE SCALE GENOMIC DNA]</scope>
    <source>
        <strain evidence="8">IBT 14082</strain>
    </source>
</reference>
<dbReference type="PANTHER" id="PTHR31465">
    <property type="entry name" value="PROTEIN RTA1-RELATED"/>
    <property type="match status" value="1"/>
</dbReference>
<feature type="transmembrane region" description="Helical" evidence="5">
    <location>
        <begin position="29"/>
        <end position="49"/>
    </location>
</feature>
<evidence type="ECO:0000256" key="4">
    <source>
        <dbReference type="ARBA" id="ARBA00023136"/>
    </source>
</evidence>
<feature type="transmembrane region" description="Helical" evidence="5">
    <location>
        <begin position="128"/>
        <end position="151"/>
    </location>
</feature>
<dbReference type="SUPFAM" id="SSF51735">
    <property type="entry name" value="NAD(P)-binding Rossmann-fold domains"/>
    <property type="match status" value="1"/>
</dbReference>
<evidence type="ECO:0000256" key="2">
    <source>
        <dbReference type="ARBA" id="ARBA00022692"/>
    </source>
</evidence>
<dbReference type="Pfam" id="PF05368">
    <property type="entry name" value="NmrA"/>
    <property type="match status" value="1"/>
</dbReference>
<evidence type="ECO:0000256" key="1">
    <source>
        <dbReference type="ARBA" id="ARBA00004141"/>
    </source>
</evidence>
<feature type="domain" description="NmrA-like" evidence="6">
    <location>
        <begin position="278"/>
        <end position="431"/>
    </location>
</feature>
<dbReference type="AlphaFoldDB" id="A0A1V6SWQ6"/>
<proteinExistence type="predicted"/>
<sequence length="540" mass="59780">MSNSDNCTLQTCPLDDAYIQYQPNMAGNIFYLALFAIILIGQIGTGIVFRSWTFMVPMVAGLILEVIGYLGRILLHDNPFNFDSFLMYLICLTIAPAFFTAGIYLCLGRIVTVYGEEFSRLKPRTYTYLFVTCDLISLILQAAGGAITSIAEEQSLRDTGVNIMIAGLVFQVASLVVFSILAIEYGVRVLRGRRLHSPTQERPTSWMRRSFLLGLTTAVLTILVRSSFRVAELQGGFHSKLANDEITLMILEGAMVSIACICLTGLHPALLENKVLSDKLGITIIPAQYSNVESLAKLLEDNKIDTIVSAMTVVDDDARNSQLNLIAAADQSSSTKRFIPSEHATLFPIMKAKFSAVQKLQSTSLEYTLVTDGFFMDYYGLPRVKSYLQPFVLALDMAQNAAAIPGSGNTPVVFTHTFDVARFVAALTSQADLPKRSVVIGDKKTWNEALSIAEEIKGTKFNVAYDDQGKLCTFRVTELPSHSALYPFLPKEQLQYILAVFGRWMDVGGFDLPGIDTLNSRFPEIHPRTLRQVMEEGWKA</sequence>
<dbReference type="OrthoDB" id="4521223at2759"/>
<dbReference type="Gene3D" id="3.40.50.720">
    <property type="entry name" value="NAD(P)-binding Rossmann-like Domain"/>
    <property type="match status" value="1"/>
</dbReference>
<dbReference type="InterPro" id="IPR008030">
    <property type="entry name" value="NmrA-like"/>
</dbReference>
<evidence type="ECO:0000313" key="7">
    <source>
        <dbReference type="EMBL" id="OQE18053.1"/>
    </source>
</evidence>
<protein>
    <recommendedName>
        <fullName evidence="6">NmrA-like domain-containing protein</fullName>
    </recommendedName>
</protein>
<dbReference type="Pfam" id="PF04479">
    <property type="entry name" value="RTA1"/>
    <property type="match status" value="1"/>
</dbReference>
<gene>
    <name evidence="7" type="ORF">PENFLA_c022G07527</name>
</gene>
<dbReference type="GO" id="GO:0005886">
    <property type="term" value="C:plasma membrane"/>
    <property type="evidence" value="ECO:0007669"/>
    <property type="project" value="TreeGrafter"/>
</dbReference>
<keyword evidence="4 5" id="KW-0472">Membrane</keyword>
<feature type="transmembrane region" description="Helical" evidence="5">
    <location>
        <begin position="56"/>
        <end position="75"/>
    </location>
</feature>
<dbReference type="InterPro" id="IPR007568">
    <property type="entry name" value="RTA1"/>
</dbReference>